<keyword evidence="2" id="KW-0808">Transferase</keyword>
<evidence type="ECO:0000256" key="1">
    <source>
        <dbReference type="ARBA" id="ARBA00004430"/>
    </source>
</evidence>
<dbReference type="Gene3D" id="3.80.10.10">
    <property type="entry name" value="Ribonuclease Inhibitor"/>
    <property type="match status" value="1"/>
</dbReference>
<evidence type="ECO:0000313" key="3">
    <source>
        <dbReference type="Proteomes" id="UP000239899"/>
    </source>
</evidence>
<gene>
    <name evidence="2" type="ORF">C2E21_6218</name>
</gene>
<accession>A0A2P6TLB4</accession>
<dbReference type="GO" id="GO:0016301">
    <property type="term" value="F:kinase activity"/>
    <property type="evidence" value="ECO:0007669"/>
    <property type="project" value="UniProtKB-KW"/>
</dbReference>
<proteinExistence type="predicted"/>
<reference evidence="2 3" key="1">
    <citation type="journal article" date="2018" name="Plant J.">
        <title>Genome sequences of Chlorella sorokiniana UTEX 1602 and Micractinium conductrix SAG 241.80: implications to maltose excretion by a green alga.</title>
        <authorList>
            <person name="Arriola M.B."/>
            <person name="Velmurugan N."/>
            <person name="Zhang Y."/>
            <person name="Plunkett M.H."/>
            <person name="Hondzo H."/>
            <person name="Barney B.M."/>
        </authorList>
    </citation>
    <scope>NUCLEOTIDE SEQUENCE [LARGE SCALE GENOMIC DNA]</scope>
    <source>
        <strain evidence="3">UTEX 1602</strain>
    </source>
</reference>
<keyword evidence="2" id="KW-0418">Kinase</keyword>
<dbReference type="InterPro" id="IPR032675">
    <property type="entry name" value="LRR_dom_sf"/>
</dbReference>
<dbReference type="Proteomes" id="UP000239899">
    <property type="component" value="Unassembled WGS sequence"/>
</dbReference>
<keyword evidence="3" id="KW-1185">Reference proteome</keyword>
<evidence type="ECO:0000313" key="2">
    <source>
        <dbReference type="EMBL" id="PRW45036.1"/>
    </source>
</evidence>
<comment type="subcellular location">
    <subcellularLocation>
        <location evidence="1">Cytoplasm</location>
        <location evidence="1">Cytoskeleton</location>
        <location evidence="1">Cilium axoneme</location>
    </subcellularLocation>
</comment>
<organism evidence="2 3">
    <name type="scientific">Chlorella sorokiniana</name>
    <name type="common">Freshwater green alga</name>
    <dbReference type="NCBI Taxonomy" id="3076"/>
    <lineage>
        <taxon>Eukaryota</taxon>
        <taxon>Viridiplantae</taxon>
        <taxon>Chlorophyta</taxon>
        <taxon>core chlorophytes</taxon>
        <taxon>Trebouxiophyceae</taxon>
        <taxon>Chlorellales</taxon>
        <taxon>Chlorellaceae</taxon>
        <taxon>Chlorella clade</taxon>
        <taxon>Chlorella</taxon>
    </lineage>
</organism>
<protein>
    <submittedName>
        <fullName evidence="2">Leucine-rich repeat receptor kinase family</fullName>
    </submittedName>
</protein>
<name>A0A2P6TLB4_CHLSO</name>
<comment type="caution">
    <text evidence="2">The sequence shown here is derived from an EMBL/GenBank/DDBJ whole genome shotgun (WGS) entry which is preliminary data.</text>
</comment>
<keyword evidence="2" id="KW-0675">Receptor</keyword>
<dbReference type="AlphaFoldDB" id="A0A2P6TLB4"/>
<dbReference type="EMBL" id="LHPG02000012">
    <property type="protein sequence ID" value="PRW45036.1"/>
    <property type="molecule type" value="Genomic_DNA"/>
</dbReference>
<sequence>MPPCPRLLDVLSDDLLGLIAEKLPLTRPNPRLWASLHVSGDKPTHSQLPVFLARGPKRVWELVLCADVELNGMHPEEVEEGADPTYDPAVIQSMLISASLVGSRLETLLLQWPGELEVGGWKLIVTTALAALPRLEAFCFEAQELEMEDGCLPCSLRTLCMTWSGTDPLPPAVVHATQLRSLSLRGWADDLRGIEQLSQLAYLWLKVHSYMLSQPPPPLRLSAFPELRCLVLTGDSPYPLALEGSSQALQQLTYLNLIGVTPGNQPSVCAGLSTLTALQTLDTFWASPDVLTPAALSSMRQLRAASLHVHTAAKAIAVLQALPRLKLLFLHLNAEEDVRSGRVSEATPAAVIALLGQLPACPALKGVRLCRDISNMLNKHKQLLQPALAALAAARIEVQLPPATGWWHADDAWHAAAGVPAEPDRELAKLQMC</sequence>
<dbReference type="SUPFAM" id="SSF52047">
    <property type="entry name" value="RNI-like"/>
    <property type="match status" value="1"/>
</dbReference>
<dbReference type="GO" id="GO:0005930">
    <property type="term" value="C:axoneme"/>
    <property type="evidence" value="ECO:0007669"/>
    <property type="project" value="UniProtKB-SubCell"/>
</dbReference>